<dbReference type="EMBL" id="CAACVJ010000501">
    <property type="protein sequence ID" value="VEP17108.1"/>
    <property type="molecule type" value="Genomic_DNA"/>
</dbReference>
<evidence type="ECO:0000313" key="2">
    <source>
        <dbReference type="Proteomes" id="UP000320055"/>
    </source>
</evidence>
<organism evidence="1 2">
    <name type="scientific">Hyella patelloides LEGE 07179</name>
    <dbReference type="NCBI Taxonomy" id="945734"/>
    <lineage>
        <taxon>Bacteria</taxon>
        <taxon>Bacillati</taxon>
        <taxon>Cyanobacteriota</taxon>
        <taxon>Cyanophyceae</taxon>
        <taxon>Pleurocapsales</taxon>
        <taxon>Hyellaceae</taxon>
        <taxon>Hyella</taxon>
    </lineage>
</organism>
<proteinExistence type="predicted"/>
<sequence length="328" mass="37941">MYNYVSVADLAGDVCFNPTFLQTKTRIHHLIDTYLTLDILGDRLEDLPEQFLNPQPRPWQPIEWQSINSEQILGIDLKAFLGIIKGALDTEAPIRGYTQTSRQYLQPIHPAMARFVGGVVADDRSLLELGLWEKEERQHTPALARVYQQLTQQKIISDSRSPKTYRSDGNAKMDLYRHGIHRIATEYSAVCLYLWMMARTTGSLQQVLKELLQDEINHLTKFWGFGKWLYSDFNLSFSTVISNKQSTQHINRAQAVKHLTVTLTRMMRVLHWKSWSLTHKVELIYTFILVWQQMWSWSNSLTPEYLAVLFDSSLIADNDALKTSFTSA</sequence>
<reference evidence="1 2" key="1">
    <citation type="submission" date="2019-01" db="EMBL/GenBank/DDBJ databases">
        <authorList>
            <person name="Brito A."/>
        </authorList>
    </citation>
    <scope>NUCLEOTIDE SEQUENCE [LARGE SCALE GENOMIC DNA]</scope>
    <source>
        <strain evidence="1">1</strain>
    </source>
</reference>
<evidence type="ECO:0000313" key="1">
    <source>
        <dbReference type="EMBL" id="VEP17108.1"/>
    </source>
</evidence>
<evidence type="ECO:0008006" key="3">
    <source>
        <dbReference type="Google" id="ProtNLM"/>
    </source>
</evidence>
<dbReference type="AlphaFoldDB" id="A0A563W068"/>
<dbReference type="SUPFAM" id="SSF47240">
    <property type="entry name" value="Ferritin-like"/>
    <property type="match status" value="1"/>
</dbReference>
<name>A0A563W068_9CYAN</name>
<gene>
    <name evidence="1" type="ORF">H1P_550019</name>
</gene>
<dbReference type="RefSeq" id="WP_144866763.1">
    <property type="nucleotide sequence ID" value="NZ_LR213814.1"/>
</dbReference>
<protein>
    <recommendedName>
        <fullName evidence="3">Ferritin-like domain-containing protein</fullName>
    </recommendedName>
</protein>
<dbReference type="OrthoDB" id="479408at2"/>
<accession>A0A563W068</accession>
<dbReference type="InterPro" id="IPR009078">
    <property type="entry name" value="Ferritin-like_SF"/>
</dbReference>
<keyword evidence="2" id="KW-1185">Reference proteome</keyword>
<dbReference type="Proteomes" id="UP000320055">
    <property type="component" value="Unassembled WGS sequence"/>
</dbReference>